<dbReference type="PANTHER" id="PTHR11362:SF78">
    <property type="entry name" value="PROTEASE INHIBITOR"/>
    <property type="match status" value="1"/>
</dbReference>
<dbReference type="RefSeq" id="XP_056526735.1">
    <property type="nucleotide sequence ID" value="XM_056661569.1"/>
</dbReference>
<sequence>MAPIKHFHAGQSLIENDKSKILGLTIGKHENLQPGTYIPRGGKKPIYPAAIEFSTNAEQQKSTEAQDFPKIFFSGADPARTYMVVCLDIDAPFAAFNFLSPILHWMQSDVKVTSDGVLKYDAPFIADYIGPGPPPVGAPHRYLFFLYEQPAGFDLTAHAPADGQKMARMSRMRYDFESWAEMVKLGPLVAFNYFTCN</sequence>
<reference evidence="1" key="1">
    <citation type="submission" date="2022-11" db="EMBL/GenBank/DDBJ databases">
        <authorList>
            <person name="Petersen C."/>
        </authorList>
    </citation>
    <scope>NUCLEOTIDE SEQUENCE</scope>
    <source>
        <strain evidence="1">IBT 22155</strain>
    </source>
</reference>
<organism evidence="1 2">
    <name type="scientific">Penicillium bovifimosum</name>
    <dbReference type="NCBI Taxonomy" id="126998"/>
    <lineage>
        <taxon>Eukaryota</taxon>
        <taxon>Fungi</taxon>
        <taxon>Dikarya</taxon>
        <taxon>Ascomycota</taxon>
        <taxon>Pezizomycotina</taxon>
        <taxon>Eurotiomycetes</taxon>
        <taxon>Eurotiomycetidae</taxon>
        <taxon>Eurotiales</taxon>
        <taxon>Aspergillaceae</taxon>
        <taxon>Penicillium</taxon>
    </lineage>
</organism>
<dbReference type="Pfam" id="PF01161">
    <property type="entry name" value="PBP"/>
    <property type="match status" value="1"/>
</dbReference>
<dbReference type="EMBL" id="JAPQKL010000001">
    <property type="protein sequence ID" value="KAJ5146261.1"/>
    <property type="molecule type" value="Genomic_DNA"/>
</dbReference>
<evidence type="ECO:0000313" key="2">
    <source>
        <dbReference type="Proteomes" id="UP001149079"/>
    </source>
</evidence>
<dbReference type="InterPro" id="IPR036610">
    <property type="entry name" value="PEBP-like_sf"/>
</dbReference>
<dbReference type="CDD" id="cd00866">
    <property type="entry name" value="PEBP_euk"/>
    <property type="match status" value="1"/>
</dbReference>
<dbReference type="GO" id="GO:0005543">
    <property type="term" value="F:phospholipid binding"/>
    <property type="evidence" value="ECO:0007669"/>
    <property type="project" value="TreeGrafter"/>
</dbReference>
<keyword evidence="2" id="KW-1185">Reference proteome</keyword>
<evidence type="ECO:0000313" key="1">
    <source>
        <dbReference type="EMBL" id="KAJ5146261.1"/>
    </source>
</evidence>
<gene>
    <name evidence="1" type="ORF">N7515_000825</name>
</gene>
<dbReference type="GeneID" id="81400739"/>
<proteinExistence type="predicted"/>
<reference evidence="1" key="2">
    <citation type="journal article" date="2023" name="IMA Fungus">
        <title>Comparative genomic study of the Penicillium genus elucidates a diverse pangenome and 15 lateral gene transfer events.</title>
        <authorList>
            <person name="Petersen C."/>
            <person name="Sorensen T."/>
            <person name="Nielsen M.R."/>
            <person name="Sondergaard T.E."/>
            <person name="Sorensen J.L."/>
            <person name="Fitzpatrick D.A."/>
            <person name="Frisvad J.C."/>
            <person name="Nielsen K.L."/>
        </authorList>
    </citation>
    <scope>NUCLEOTIDE SEQUENCE</scope>
    <source>
        <strain evidence="1">IBT 22155</strain>
    </source>
</reference>
<dbReference type="InterPro" id="IPR008914">
    <property type="entry name" value="PEBP"/>
</dbReference>
<protein>
    <submittedName>
        <fullName evidence="1">Protease inhibitor (Tfs1)</fullName>
    </submittedName>
</protein>
<dbReference type="Gene3D" id="3.90.280.10">
    <property type="entry name" value="PEBP-like"/>
    <property type="match status" value="1"/>
</dbReference>
<dbReference type="Proteomes" id="UP001149079">
    <property type="component" value="Unassembled WGS sequence"/>
</dbReference>
<dbReference type="SUPFAM" id="SSF49777">
    <property type="entry name" value="PEBP-like"/>
    <property type="match status" value="1"/>
</dbReference>
<dbReference type="OrthoDB" id="2506647at2759"/>
<dbReference type="GO" id="GO:0030414">
    <property type="term" value="F:peptidase inhibitor activity"/>
    <property type="evidence" value="ECO:0007669"/>
    <property type="project" value="TreeGrafter"/>
</dbReference>
<dbReference type="InterPro" id="IPR035810">
    <property type="entry name" value="PEBP_euk"/>
</dbReference>
<accession>A0A9W9LBT7</accession>
<name>A0A9W9LBT7_9EURO</name>
<dbReference type="GO" id="GO:0046578">
    <property type="term" value="P:regulation of Ras protein signal transduction"/>
    <property type="evidence" value="ECO:0007669"/>
    <property type="project" value="TreeGrafter"/>
</dbReference>
<dbReference type="GO" id="GO:0030162">
    <property type="term" value="P:regulation of proteolysis"/>
    <property type="evidence" value="ECO:0007669"/>
    <property type="project" value="TreeGrafter"/>
</dbReference>
<dbReference type="AlphaFoldDB" id="A0A9W9LBT7"/>
<dbReference type="PANTHER" id="PTHR11362">
    <property type="entry name" value="PHOSPHATIDYLETHANOLAMINE-BINDING PROTEIN"/>
    <property type="match status" value="1"/>
</dbReference>
<comment type="caution">
    <text evidence="1">The sequence shown here is derived from an EMBL/GenBank/DDBJ whole genome shotgun (WGS) entry which is preliminary data.</text>
</comment>